<evidence type="ECO:0000313" key="1">
    <source>
        <dbReference type="EMBL" id="KAJ8634254.1"/>
    </source>
</evidence>
<organism evidence="1 2">
    <name type="scientific">Persea americana</name>
    <name type="common">Avocado</name>
    <dbReference type="NCBI Taxonomy" id="3435"/>
    <lineage>
        <taxon>Eukaryota</taxon>
        <taxon>Viridiplantae</taxon>
        <taxon>Streptophyta</taxon>
        <taxon>Embryophyta</taxon>
        <taxon>Tracheophyta</taxon>
        <taxon>Spermatophyta</taxon>
        <taxon>Magnoliopsida</taxon>
        <taxon>Magnoliidae</taxon>
        <taxon>Laurales</taxon>
        <taxon>Lauraceae</taxon>
        <taxon>Persea</taxon>
    </lineage>
</organism>
<evidence type="ECO:0000313" key="2">
    <source>
        <dbReference type="Proteomes" id="UP001234297"/>
    </source>
</evidence>
<dbReference type="EMBL" id="CM056816">
    <property type="protein sequence ID" value="KAJ8634254.1"/>
    <property type="molecule type" value="Genomic_DNA"/>
</dbReference>
<name>A0ACC2LLE3_PERAE</name>
<comment type="caution">
    <text evidence="1">The sequence shown here is derived from an EMBL/GenBank/DDBJ whole genome shotgun (WGS) entry which is preliminary data.</text>
</comment>
<reference evidence="1 2" key="1">
    <citation type="journal article" date="2022" name="Hortic Res">
        <title>A haplotype resolved chromosomal level avocado genome allows analysis of novel avocado genes.</title>
        <authorList>
            <person name="Nath O."/>
            <person name="Fletcher S.J."/>
            <person name="Hayward A."/>
            <person name="Shaw L.M."/>
            <person name="Masouleh A.K."/>
            <person name="Furtado A."/>
            <person name="Henry R.J."/>
            <person name="Mitter N."/>
        </authorList>
    </citation>
    <scope>NUCLEOTIDE SEQUENCE [LARGE SCALE GENOMIC DNA]</scope>
    <source>
        <strain evidence="2">cv. Hass</strain>
    </source>
</reference>
<sequence length="165" mass="17639">MDFVYGRVVMLAIFVALGPTREAFAAKHEVGGSQGWDVTANLGSWASSQTFRVGDQLVFKYAPGLHSVVELAGEKEYKNCDMSNTLNSMNGGTSMVRLDKPGYRYFTCGTLGHCAEGMKLKVNTLPANESSSSTSVSTSFASAASGFASFVMVIISMSFMLIGMI</sequence>
<accession>A0ACC2LLE3</accession>
<keyword evidence="2" id="KW-1185">Reference proteome</keyword>
<proteinExistence type="predicted"/>
<dbReference type="Proteomes" id="UP001234297">
    <property type="component" value="Chromosome 8"/>
</dbReference>
<gene>
    <name evidence="1" type="ORF">MRB53_027590</name>
</gene>
<protein>
    <submittedName>
        <fullName evidence="1">Uncharacterized protein</fullName>
    </submittedName>
</protein>